<dbReference type="KEGG" id="cbw:RR42_s2335"/>
<reference evidence="1 2" key="1">
    <citation type="journal article" date="2015" name="Genome Announc.">
        <title>Complete Genome Sequence of Cupriavidus basilensis 4G11, Isolated from the Oak Ridge Field Research Center Site.</title>
        <authorList>
            <person name="Ray J."/>
            <person name="Waters R.J."/>
            <person name="Skerker J.M."/>
            <person name="Kuehl J.V."/>
            <person name="Price M.N."/>
            <person name="Huang J."/>
            <person name="Chakraborty R."/>
            <person name="Arkin A.P."/>
            <person name="Deutschbauer A."/>
        </authorList>
    </citation>
    <scope>NUCLEOTIDE SEQUENCE [LARGE SCALE GENOMIC DNA]</scope>
    <source>
        <strain evidence="1">4G11</strain>
    </source>
</reference>
<accession>A0A0C4YDZ2</accession>
<proteinExistence type="predicted"/>
<dbReference type="EC" id="2.8.3.12" evidence="1"/>
<dbReference type="SUPFAM" id="SSF100950">
    <property type="entry name" value="NagB/RpiA/CoA transferase-like"/>
    <property type="match status" value="1"/>
</dbReference>
<dbReference type="GO" id="GO:0047569">
    <property type="term" value="F:3-oxoadipate CoA-transferase activity"/>
    <property type="evidence" value="ECO:0007669"/>
    <property type="project" value="UniProtKB-EC"/>
</dbReference>
<dbReference type="RefSeq" id="WP_043355890.1">
    <property type="nucleotide sequence ID" value="NZ_CP010537.1"/>
</dbReference>
<dbReference type="PANTHER" id="PTHR43293">
    <property type="entry name" value="ACETATE COA-TRANSFERASE YDIF"/>
    <property type="match status" value="1"/>
</dbReference>
<dbReference type="InterPro" id="IPR004165">
    <property type="entry name" value="CoA_trans_fam_I"/>
</dbReference>
<dbReference type="STRING" id="68895.RR42_s2335"/>
<dbReference type="EMBL" id="CP010537">
    <property type="protein sequence ID" value="AJG23917.1"/>
    <property type="molecule type" value="Genomic_DNA"/>
</dbReference>
<dbReference type="Proteomes" id="UP000031843">
    <property type="component" value="Chromosome secondary"/>
</dbReference>
<dbReference type="PANTHER" id="PTHR43293:SF3">
    <property type="entry name" value="CHOLESTEROL RING-CLEAVING HYDROLASE IPDB SUBUNIT"/>
    <property type="match status" value="1"/>
</dbReference>
<evidence type="ECO:0000313" key="2">
    <source>
        <dbReference type="Proteomes" id="UP000031843"/>
    </source>
</evidence>
<sequence length="296" mass="31929">MRKTLDKTMTAAEVVGRLADGMTIGIGGWGPRRKPMALVREILRSPLKDLTVVAYGGPEVGMLCAAGKVRKVVFGFVSLDVIPLEPHFRAARERGEIDVWELDEGMLQLGLRAAAARLPFLPTRAGLGTDVLACNPALRTVRSPYADGEVLLAMPAIPLDAALLHVNESDVLGNTRIDGPDPFFDEWFARAAGRCYVSCEVLHDRLEDEDLARARNNPFERALVSGVVHAPGGAHPTSCGPAYGFDLPQLKAYCASAEQEAGFATYRKDVIGGTEASYLDKIGGMRHVLDLPLPVL</sequence>
<dbReference type="Gene3D" id="3.40.1080.10">
    <property type="entry name" value="Glutaconate Coenzyme A-transferase"/>
    <property type="match status" value="1"/>
</dbReference>
<dbReference type="InterPro" id="IPR037171">
    <property type="entry name" value="NagB/RpiA_transferase-like"/>
</dbReference>
<gene>
    <name evidence="1" type="ORF">RR42_s2335</name>
</gene>
<dbReference type="SMART" id="SM00882">
    <property type="entry name" value="CoA_trans"/>
    <property type="match status" value="1"/>
</dbReference>
<dbReference type="OrthoDB" id="9777193at2"/>
<name>A0A0C4YDZ2_9BURK</name>
<dbReference type="EC" id="2.8.3.6" evidence="1"/>
<evidence type="ECO:0000313" key="1">
    <source>
        <dbReference type="EMBL" id="AJG23917.1"/>
    </source>
</evidence>
<protein>
    <submittedName>
        <fullName evidence="1">3-oxoadipate CoA-transferase subunit A</fullName>
        <ecNumber evidence="1">2.8.3.12</ecNumber>
        <ecNumber evidence="1">2.8.3.6</ecNumber>
    </submittedName>
</protein>
<dbReference type="AlphaFoldDB" id="A0A0C4YDZ2"/>
<dbReference type="GO" id="GO:0018730">
    <property type="term" value="F:glutaconate CoA-transferase activity"/>
    <property type="evidence" value="ECO:0007669"/>
    <property type="project" value="UniProtKB-EC"/>
</dbReference>
<dbReference type="Gene3D" id="3.30.30.40">
    <property type="match status" value="1"/>
</dbReference>
<keyword evidence="1" id="KW-0808">Transferase</keyword>
<organism evidence="1 2">
    <name type="scientific">Cupriavidus basilensis</name>
    <dbReference type="NCBI Taxonomy" id="68895"/>
    <lineage>
        <taxon>Bacteria</taxon>
        <taxon>Pseudomonadati</taxon>
        <taxon>Pseudomonadota</taxon>
        <taxon>Betaproteobacteria</taxon>
        <taxon>Burkholderiales</taxon>
        <taxon>Burkholderiaceae</taxon>
        <taxon>Cupriavidus</taxon>
    </lineage>
</organism>
<dbReference type="Pfam" id="PF01144">
    <property type="entry name" value="CoA_trans"/>
    <property type="match status" value="1"/>
</dbReference>
<keyword evidence="2" id="KW-1185">Reference proteome</keyword>